<protein>
    <submittedName>
        <fullName evidence="1">Uncharacterized protein</fullName>
    </submittedName>
</protein>
<dbReference type="EMBL" id="SDOX01000010">
    <property type="protein sequence ID" value="TFJ85806.1"/>
    <property type="molecule type" value="Genomic_DNA"/>
</dbReference>
<organism evidence="1 2">
    <name type="scientific">Nannochloropsis salina CCMP1776</name>
    <dbReference type="NCBI Taxonomy" id="1027361"/>
    <lineage>
        <taxon>Eukaryota</taxon>
        <taxon>Sar</taxon>
        <taxon>Stramenopiles</taxon>
        <taxon>Ochrophyta</taxon>
        <taxon>Eustigmatophyceae</taxon>
        <taxon>Eustigmatales</taxon>
        <taxon>Monodopsidaceae</taxon>
        <taxon>Microchloropsis</taxon>
        <taxon>Microchloropsis salina</taxon>
    </lineage>
</organism>
<gene>
    <name evidence="1" type="ORF">NSK_002626</name>
</gene>
<proteinExistence type="predicted"/>
<comment type="caution">
    <text evidence="1">The sequence shown here is derived from an EMBL/GenBank/DDBJ whole genome shotgun (WGS) entry which is preliminary data.</text>
</comment>
<dbReference type="OrthoDB" id="201723at2759"/>
<dbReference type="Proteomes" id="UP000355283">
    <property type="component" value="Unassembled WGS sequence"/>
</dbReference>
<evidence type="ECO:0000313" key="2">
    <source>
        <dbReference type="Proteomes" id="UP000355283"/>
    </source>
</evidence>
<reference evidence="1 2" key="1">
    <citation type="submission" date="2019-01" db="EMBL/GenBank/DDBJ databases">
        <title>Nuclear Genome Assembly of the Microalgal Biofuel strain Nannochloropsis salina CCMP1776.</title>
        <authorList>
            <person name="Hovde B."/>
        </authorList>
    </citation>
    <scope>NUCLEOTIDE SEQUENCE [LARGE SCALE GENOMIC DNA]</scope>
    <source>
        <strain evidence="1 2">CCMP1776</strain>
    </source>
</reference>
<sequence>MESSSLWDACTWKRLRIRRRANAPSSCFHCVATLLLLLLLLISDRIEAFVLPVSTFKRPSSRAMVHRSPTDADTAPRCRVLLHQLATVTGGIFLGGITGNVGEHKEAHASDPVITQSYIEQVRDAIPVKTIRGVWRIREYRSRDQPLCKGRIKMRGFVEEPNKGTLEYTGCNDGKGKGNWLLKPARIANGQIRFSARWKVRFSDGESLIYRGDVLAGGNYAKASASITDGEILKPFTGITGNLSEKKVGTFEADLIQVSDDEEKL</sequence>
<evidence type="ECO:0000313" key="1">
    <source>
        <dbReference type="EMBL" id="TFJ85806.1"/>
    </source>
</evidence>
<keyword evidence="2" id="KW-1185">Reference proteome</keyword>
<name>A0A4D9D326_9STRA</name>
<dbReference type="AlphaFoldDB" id="A0A4D9D326"/>
<accession>A0A4D9D326</accession>